<dbReference type="AlphaFoldDB" id="A0AAV4H630"/>
<feature type="compositionally biased region" description="Basic residues" evidence="1">
    <location>
        <begin position="115"/>
        <end position="129"/>
    </location>
</feature>
<protein>
    <submittedName>
        <fullName evidence="2">Uncharacterized protein</fullName>
    </submittedName>
</protein>
<feature type="compositionally biased region" description="Basic residues" evidence="1">
    <location>
        <begin position="45"/>
        <end position="59"/>
    </location>
</feature>
<evidence type="ECO:0000256" key="1">
    <source>
        <dbReference type="SAM" id="MobiDB-lite"/>
    </source>
</evidence>
<feature type="compositionally biased region" description="Basic residues" evidence="1">
    <location>
        <begin position="67"/>
        <end position="78"/>
    </location>
</feature>
<proteinExistence type="predicted"/>
<sequence length="169" mass="19886">MGAALRSAMGALFYYSESIERLKKLQAKERWLNALDNAQAEARAKSTRKRLSIKPKPRRKAELLMTKARKKPTKTKASRNRERPVGHSSASRYKSPNLKLLHRQKPHNSQDRTTTRKVKKAKTLRKKSPNRQLRGLKSILKKVNRTADYQKRVSWDRYDYVYLFTRDFD</sequence>
<keyword evidence="3" id="KW-1185">Reference proteome</keyword>
<name>A0AAV4H630_9GAST</name>
<accession>A0AAV4H630</accession>
<evidence type="ECO:0000313" key="2">
    <source>
        <dbReference type="EMBL" id="GFR93179.1"/>
    </source>
</evidence>
<feature type="region of interest" description="Disordered" evidence="1">
    <location>
        <begin position="40"/>
        <end position="133"/>
    </location>
</feature>
<comment type="caution">
    <text evidence="2">The sequence shown here is derived from an EMBL/GenBank/DDBJ whole genome shotgun (WGS) entry which is preliminary data.</text>
</comment>
<dbReference type="EMBL" id="BMAT01008820">
    <property type="protein sequence ID" value="GFR93179.1"/>
    <property type="molecule type" value="Genomic_DNA"/>
</dbReference>
<evidence type="ECO:0000313" key="3">
    <source>
        <dbReference type="Proteomes" id="UP000762676"/>
    </source>
</evidence>
<dbReference type="Proteomes" id="UP000762676">
    <property type="component" value="Unassembled WGS sequence"/>
</dbReference>
<reference evidence="2 3" key="1">
    <citation type="journal article" date="2021" name="Elife">
        <title>Chloroplast acquisition without the gene transfer in kleptoplastic sea slugs, Plakobranchus ocellatus.</title>
        <authorList>
            <person name="Maeda T."/>
            <person name="Takahashi S."/>
            <person name="Yoshida T."/>
            <person name="Shimamura S."/>
            <person name="Takaki Y."/>
            <person name="Nagai Y."/>
            <person name="Toyoda A."/>
            <person name="Suzuki Y."/>
            <person name="Arimoto A."/>
            <person name="Ishii H."/>
            <person name="Satoh N."/>
            <person name="Nishiyama T."/>
            <person name="Hasebe M."/>
            <person name="Maruyama T."/>
            <person name="Minagawa J."/>
            <person name="Obokata J."/>
            <person name="Shigenobu S."/>
        </authorList>
    </citation>
    <scope>NUCLEOTIDE SEQUENCE [LARGE SCALE GENOMIC DNA]</scope>
</reference>
<organism evidence="2 3">
    <name type="scientific">Elysia marginata</name>
    <dbReference type="NCBI Taxonomy" id="1093978"/>
    <lineage>
        <taxon>Eukaryota</taxon>
        <taxon>Metazoa</taxon>
        <taxon>Spiralia</taxon>
        <taxon>Lophotrochozoa</taxon>
        <taxon>Mollusca</taxon>
        <taxon>Gastropoda</taxon>
        <taxon>Heterobranchia</taxon>
        <taxon>Euthyneura</taxon>
        <taxon>Panpulmonata</taxon>
        <taxon>Sacoglossa</taxon>
        <taxon>Placobranchoidea</taxon>
        <taxon>Plakobranchidae</taxon>
        <taxon>Elysia</taxon>
    </lineage>
</organism>
<gene>
    <name evidence="2" type="ORF">ElyMa_004372500</name>
</gene>